<reference evidence="2 3" key="1">
    <citation type="submission" date="2016-10" db="EMBL/GenBank/DDBJ databases">
        <authorList>
            <person name="Varghese N."/>
            <person name="Submissions S."/>
        </authorList>
    </citation>
    <scope>NUCLEOTIDE SEQUENCE [LARGE SCALE GENOMIC DNA]</scope>
    <source>
        <strain evidence="2 3">LMG 18378</strain>
    </source>
</reference>
<dbReference type="AlphaFoldDB" id="A0AAQ1HJI6"/>
<evidence type="ECO:0000313" key="3">
    <source>
        <dbReference type="Proteomes" id="UP000183385"/>
    </source>
</evidence>
<dbReference type="RefSeq" id="WP_135499974.1">
    <property type="nucleotide sequence ID" value="NZ_FOLS01000003.1"/>
</dbReference>
<name>A0AAQ1HJI6_9PSED</name>
<sequence>MKRLLILVFHFCTFIFLGAAYAEGEGNNAHLEDTQMIINATPGTSGTSGVILALPCPECQSRRFSFDRNTRFYLNGAAIELKTVGQKIDWRGMINFSPRDPDHALEVFLSQPESRK</sequence>
<evidence type="ECO:0000256" key="1">
    <source>
        <dbReference type="SAM" id="SignalP"/>
    </source>
</evidence>
<dbReference type="Proteomes" id="UP000183385">
    <property type="component" value="Unassembled WGS sequence"/>
</dbReference>
<keyword evidence="1" id="KW-0732">Signal</keyword>
<accession>A0AAQ1HJI6</accession>
<comment type="caution">
    <text evidence="2">The sequence shown here is derived from an EMBL/GenBank/DDBJ whole genome shotgun (WGS) entry which is preliminary data.</text>
</comment>
<organism evidence="2 3">
    <name type="scientific">Pseudomonas citronellolis</name>
    <dbReference type="NCBI Taxonomy" id="53408"/>
    <lineage>
        <taxon>Bacteria</taxon>
        <taxon>Pseudomonadati</taxon>
        <taxon>Pseudomonadota</taxon>
        <taxon>Gammaproteobacteria</taxon>
        <taxon>Pseudomonadales</taxon>
        <taxon>Pseudomonadaceae</taxon>
        <taxon>Pseudomonas</taxon>
    </lineage>
</organism>
<gene>
    <name evidence="2" type="ORF">SAMN05216577_10388</name>
</gene>
<proteinExistence type="predicted"/>
<feature type="chain" id="PRO_5043024690" description="Lipoprotein" evidence="1">
    <location>
        <begin position="23"/>
        <end position="116"/>
    </location>
</feature>
<keyword evidence="3" id="KW-1185">Reference proteome</keyword>
<protein>
    <recommendedName>
        <fullName evidence="4">Lipoprotein</fullName>
    </recommendedName>
</protein>
<evidence type="ECO:0008006" key="4">
    <source>
        <dbReference type="Google" id="ProtNLM"/>
    </source>
</evidence>
<dbReference type="EMBL" id="FOLS01000003">
    <property type="protein sequence ID" value="SFC14969.1"/>
    <property type="molecule type" value="Genomic_DNA"/>
</dbReference>
<feature type="signal peptide" evidence="1">
    <location>
        <begin position="1"/>
        <end position="22"/>
    </location>
</feature>
<evidence type="ECO:0000313" key="2">
    <source>
        <dbReference type="EMBL" id="SFC14969.1"/>
    </source>
</evidence>